<evidence type="ECO:0000313" key="1">
    <source>
        <dbReference type="EMBL" id="KHJ80641.1"/>
    </source>
</evidence>
<proteinExistence type="predicted"/>
<keyword evidence="2" id="KW-1185">Reference proteome</keyword>
<dbReference type="PRINTS" id="PR00081">
    <property type="entry name" value="GDHRDH"/>
</dbReference>
<dbReference type="Pfam" id="PF13561">
    <property type="entry name" value="adh_short_C2"/>
    <property type="match status" value="1"/>
</dbReference>
<dbReference type="PANTHER" id="PTHR44115">
    <property type="entry name" value="PROTEIN CBG09704"/>
    <property type="match status" value="1"/>
</dbReference>
<dbReference type="InterPro" id="IPR036291">
    <property type="entry name" value="NAD(P)-bd_dom_sf"/>
</dbReference>
<dbReference type="AlphaFoldDB" id="A0A0B1S9U5"/>
<sequence length="104" mass="10937">MTRGLAIELIAEGIRVNSVSPGAVVTKFLQHTGLTDEDAKKFYDGFASSPASLPIQELGQPIDIAEIIAFLADRSESRYIVGQTIIAAGGTVLIAASNAVVFKC</sequence>
<reference evidence="1 2" key="1">
    <citation type="submission" date="2014-03" db="EMBL/GenBank/DDBJ databases">
        <title>Draft genome of the hookworm Oesophagostomum dentatum.</title>
        <authorList>
            <person name="Mitreva M."/>
        </authorList>
    </citation>
    <scope>NUCLEOTIDE SEQUENCE [LARGE SCALE GENOMIC DNA]</scope>
    <source>
        <strain evidence="1 2">OD-Hann</strain>
    </source>
</reference>
<evidence type="ECO:0000313" key="2">
    <source>
        <dbReference type="Proteomes" id="UP000053660"/>
    </source>
</evidence>
<protein>
    <recommendedName>
        <fullName evidence="3">3-oxoacyl-[acyl-carrier-protein] reductase domain protein</fullName>
    </recommendedName>
</protein>
<dbReference type="PANTHER" id="PTHR44115:SF4">
    <property type="entry name" value="OXIDOREDUCTASE"/>
    <property type="match status" value="1"/>
</dbReference>
<accession>A0A0B1S9U5</accession>
<name>A0A0B1S9U5_OESDE</name>
<dbReference type="OrthoDB" id="1669814at2759"/>
<organism evidence="1 2">
    <name type="scientific">Oesophagostomum dentatum</name>
    <name type="common">Nodular worm</name>
    <dbReference type="NCBI Taxonomy" id="61180"/>
    <lineage>
        <taxon>Eukaryota</taxon>
        <taxon>Metazoa</taxon>
        <taxon>Ecdysozoa</taxon>
        <taxon>Nematoda</taxon>
        <taxon>Chromadorea</taxon>
        <taxon>Rhabditida</taxon>
        <taxon>Rhabditina</taxon>
        <taxon>Rhabditomorpha</taxon>
        <taxon>Strongyloidea</taxon>
        <taxon>Strongylidae</taxon>
        <taxon>Oesophagostomum</taxon>
    </lineage>
</organism>
<dbReference type="SUPFAM" id="SSF51735">
    <property type="entry name" value="NAD(P)-binding Rossmann-fold domains"/>
    <property type="match status" value="1"/>
</dbReference>
<dbReference type="EMBL" id="KN600122">
    <property type="protein sequence ID" value="KHJ80641.1"/>
    <property type="molecule type" value="Genomic_DNA"/>
</dbReference>
<dbReference type="Proteomes" id="UP000053660">
    <property type="component" value="Unassembled WGS sequence"/>
</dbReference>
<dbReference type="InterPro" id="IPR002347">
    <property type="entry name" value="SDR_fam"/>
</dbReference>
<dbReference type="Gene3D" id="3.40.50.720">
    <property type="entry name" value="NAD(P)-binding Rossmann-like Domain"/>
    <property type="match status" value="1"/>
</dbReference>
<gene>
    <name evidence="1" type="ORF">OESDEN_19682</name>
</gene>
<evidence type="ECO:0008006" key="3">
    <source>
        <dbReference type="Google" id="ProtNLM"/>
    </source>
</evidence>